<reference evidence="4" key="1">
    <citation type="journal article" date="2014" name="Int. J. Syst. Evol. Microbiol.">
        <title>Complete genome sequence of Corynebacterium casei LMG S-19264T (=DSM 44701T), isolated from a smear-ripened cheese.</title>
        <authorList>
            <consortium name="US DOE Joint Genome Institute (JGI-PGF)"/>
            <person name="Walter F."/>
            <person name="Albersmeier A."/>
            <person name="Kalinowski J."/>
            <person name="Ruckert C."/>
        </authorList>
    </citation>
    <scope>NUCLEOTIDE SEQUENCE</scope>
    <source>
        <strain evidence="4">JCM 3090</strain>
    </source>
</reference>
<comment type="caution">
    <text evidence="4">The sequence shown here is derived from an EMBL/GenBank/DDBJ whole genome shotgun (WGS) entry which is preliminary data.</text>
</comment>
<name>A0A8J3AZ15_9ACTN</name>
<dbReference type="Pfam" id="PF13517">
    <property type="entry name" value="FG-GAP_3"/>
    <property type="match status" value="1"/>
</dbReference>
<dbReference type="SUPFAM" id="SSF69318">
    <property type="entry name" value="Integrin alpha N-terminal domain"/>
    <property type="match status" value="1"/>
</dbReference>
<proteinExistence type="predicted"/>
<evidence type="ECO:0000256" key="3">
    <source>
        <dbReference type="SAM" id="SignalP"/>
    </source>
</evidence>
<dbReference type="EMBL" id="BMQB01000001">
    <property type="protein sequence ID" value="GGJ76517.1"/>
    <property type="molecule type" value="Genomic_DNA"/>
</dbReference>
<evidence type="ECO:0008006" key="6">
    <source>
        <dbReference type="Google" id="ProtNLM"/>
    </source>
</evidence>
<keyword evidence="1 3" id="KW-0732">Signal</keyword>
<dbReference type="AlphaFoldDB" id="A0A8J3AZ15"/>
<dbReference type="Gene3D" id="2.130.10.130">
    <property type="entry name" value="Integrin alpha, N-terminal"/>
    <property type="match status" value="1"/>
</dbReference>
<feature type="region of interest" description="Disordered" evidence="2">
    <location>
        <begin position="29"/>
        <end position="67"/>
    </location>
</feature>
<protein>
    <recommendedName>
        <fullName evidence="6">VCBS repeat-containing protein</fullName>
    </recommendedName>
</protein>
<dbReference type="PANTHER" id="PTHR46580:SF4">
    <property type="entry name" value="ATP_GTP-BINDING PROTEIN"/>
    <property type="match status" value="1"/>
</dbReference>
<dbReference type="Proteomes" id="UP000649739">
    <property type="component" value="Unassembled WGS sequence"/>
</dbReference>
<reference evidence="4" key="2">
    <citation type="submission" date="2020-09" db="EMBL/GenBank/DDBJ databases">
        <authorList>
            <person name="Sun Q."/>
            <person name="Ohkuma M."/>
        </authorList>
    </citation>
    <scope>NUCLEOTIDE SEQUENCE</scope>
    <source>
        <strain evidence="4">JCM 3090</strain>
    </source>
</reference>
<organism evidence="4 5">
    <name type="scientific">Pilimelia anulata</name>
    <dbReference type="NCBI Taxonomy" id="53371"/>
    <lineage>
        <taxon>Bacteria</taxon>
        <taxon>Bacillati</taxon>
        <taxon>Actinomycetota</taxon>
        <taxon>Actinomycetes</taxon>
        <taxon>Micromonosporales</taxon>
        <taxon>Micromonosporaceae</taxon>
        <taxon>Pilimelia</taxon>
    </lineage>
</organism>
<dbReference type="RefSeq" id="WP_189168178.1">
    <property type="nucleotide sequence ID" value="NZ_BMQB01000001.1"/>
</dbReference>
<evidence type="ECO:0000256" key="2">
    <source>
        <dbReference type="SAM" id="MobiDB-lite"/>
    </source>
</evidence>
<dbReference type="InterPro" id="IPR028994">
    <property type="entry name" value="Integrin_alpha_N"/>
</dbReference>
<evidence type="ECO:0000313" key="5">
    <source>
        <dbReference type="Proteomes" id="UP000649739"/>
    </source>
</evidence>
<gene>
    <name evidence="4" type="ORF">GCM10010123_03140</name>
</gene>
<dbReference type="InterPro" id="IPR013517">
    <property type="entry name" value="FG-GAP"/>
</dbReference>
<evidence type="ECO:0000313" key="4">
    <source>
        <dbReference type="EMBL" id="GGJ76517.1"/>
    </source>
</evidence>
<feature type="compositionally biased region" description="Low complexity" evidence="2">
    <location>
        <begin position="29"/>
        <end position="39"/>
    </location>
</feature>
<feature type="signal peptide" evidence="3">
    <location>
        <begin position="1"/>
        <end position="34"/>
    </location>
</feature>
<evidence type="ECO:0000256" key="1">
    <source>
        <dbReference type="ARBA" id="ARBA00022729"/>
    </source>
</evidence>
<accession>A0A8J3AZ15</accession>
<keyword evidence="5" id="KW-1185">Reference proteome</keyword>
<dbReference type="Gene3D" id="2.40.128.340">
    <property type="match status" value="1"/>
</dbReference>
<feature type="chain" id="PRO_5035329150" description="VCBS repeat-containing protein" evidence="3">
    <location>
        <begin position="35"/>
        <end position="721"/>
    </location>
</feature>
<sequence length="721" mass="77427">MGATFGRAGARWTAAALALALVTGFAGSPAPAAAAPAVADDPDDVENPSDPAEPPPPREASLEEKERAGTVVGIPAGSYDLYGLNDYLYTYELWRRAAPATEVQAAAELSINQYDAAAQRCDACTVYVRTRVHEAKQRDVANDLRDAAEAREARNRRQQVAGLVQYTFPRPEAVGDGDRTFIFNVWEHLRAKQPWAARTIAAAAAAVPATPAERVDFLTGVGRLYTADTDDRLADQAAGDAAKLAELRRREARFRAANHIGGFPRDDESWYLVSDVDFLTKLRDRIAGNAMYTLTYHALAIAIYDGAEAEWREFIETGLAAAALRDRQRREAENLAAYRKAVTDIRDPAVRDGWKNRAVAADRALAASAATGRVGPLIEFLLGYEKLPPDGSDLAAFYGHVLRPGTMWVFGHLGRKQGTVRKVWTAAGPQWPVDRAAAVTGELGGDAAVRDLAVLLRVGDFHYRVERFLDVDSGRSRAEVVWEVKPTAAKAGHTLRQPVAADVTGDGRTDLVLHGTDPAGRPQRITLAARADGGYTPTSAPVAAALVDGRTAAGDVDRDGRADLLTVVPDKKGARVWLSRGGPTGPGEPVLRWTGAGLNAADWSEPMVGDLDADGRPELAMLHREAKGATLWAHTDLATGTVGHAKRWTSPADWTYAGLVPAATDVNGDGRTDVVLLQQNGDTAARLWTVRSTGAAFEAARPVWASAKDAAWRVANTRVAR</sequence>
<dbReference type="PANTHER" id="PTHR46580">
    <property type="entry name" value="SENSOR KINASE-RELATED"/>
    <property type="match status" value="1"/>
</dbReference>